<organism evidence="2 3">
    <name type="scientific">Dunaliella salina</name>
    <name type="common">Green alga</name>
    <name type="synonym">Protococcus salinus</name>
    <dbReference type="NCBI Taxonomy" id="3046"/>
    <lineage>
        <taxon>Eukaryota</taxon>
        <taxon>Viridiplantae</taxon>
        <taxon>Chlorophyta</taxon>
        <taxon>core chlorophytes</taxon>
        <taxon>Chlorophyceae</taxon>
        <taxon>CS clade</taxon>
        <taxon>Chlamydomonadales</taxon>
        <taxon>Dunaliellaceae</taxon>
        <taxon>Dunaliella</taxon>
    </lineage>
</organism>
<accession>A0ABQ7G3B8</accession>
<sequence length="35" mass="3941">MNWRVHRTRVSSEPNLPRSGARSSGRVAFRPGAFT</sequence>
<protein>
    <recommendedName>
        <fullName evidence="4">Encoded protein</fullName>
    </recommendedName>
</protein>
<evidence type="ECO:0008006" key="4">
    <source>
        <dbReference type="Google" id="ProtNLM"/>
    </source>
</evidence>
<dbReference type="EMBL" id="MU070204">
    <property type="protein sequence ID" value="KAF5829095.1"/>
    <property type="molecule type" value="Genomic_DNA"/>
</dbReference>
<proteinExistence type="predicted"/>
<dbReference type="Proteomes" id="UP000815325">
    <property type="component" value="Unassembled WGS sequence"/>
</dbReference>
<feature type="region of interest" description="Disordered" evidence="1">
    <location>
        <begin position="1"/>
        <end position="35"/>
    </location>
</feature>
<reference evidence="2" key="1">
    <citation type="submission" date="2017-08" db="EMBL/GenBank/DDBJ databases">
        <authorList>
            <person name="Polle J.E."/>
            <person name="Barry K."/>
            <person name="Cushman J."/>
            <person name="Schmutz J."/>
            <person name="Tran D."/>
            <person name="Hathwaick L.T."/>
            <person name="Yim W.C."/>
            <person name="Jenkins J."/>
            <person name="Mckie-Krisberg Z.M."/>
            <person name="Prochnik S."/>
            <person name="Lindquist E."/>
            <person name="Dockter R.B."/>
            <person name="Adam C."/>
            <person name="Molina H."/>
            <person name="Bunkerborg J."/>
            <person name="Jin E."/>
            <person name="Buchheim M."/>
            <person name="Magnuson J."/>
        </authorList>
    </citation>
    <scope>NUCLEOTIDE SEQUENCE</scope>
    <source>
        <strain evidence="2">CCAP 19/18</strain>
    </source>
</reference>
<evidence type="ECO:0000313" key="2">
    <source>
        <dbReference type="EMBL" id="KAF5829095.1"/>
    </source>
</evidence>
<evidence type="ECO:0000256" key="1">
    <source>
        <dbReference type="SAM" id="MobiDB-lite"/>
    </source>
</evidence>
<gene>
    <name evidence="2" type="ORF">DUNSADRAFT_16547</name>
</gene>
<name>A0ABQ7G3B8_DUNSA</name>
<evidence type="ECO:0000313" key="3">
    <source>
        <dbReference type="Proteomes" id="UP000815325"/>
    </source>
</evidence>
<comment type="caution">
    <text evidence="2">The sequence shown here is derived from an EMBL/GenBank/DDBJ whole genome shotgun (WGS) entry which is preliminary data.</text>
</comment>
<keyword evidence="3" id="KW-1185">Reference proteome</keyword>